<gene>
    <name evidence="1" type="ORF">HEK616_20260</name>
</gene>
<evidence type="ECO:0000313" key="2">
    <source>
        <dbReference type="Proteomes" id="UP001059597"/>
    </source>
</evidence>
<reference evidence="1" key="1">
    <citation type="submission" date="2022-06" db="EMBL/GenBank/DDBJ databases">
        <title>Complete genome sequence of Streptomyces nigrescens HEK616.</title>
        <authorList>
            <person name="Asamizu S."/>
            <person name="Onaka H."/>
        </authorList>
    </citation>
    <scope>NUCLEOTIDE SEQUENCE</scope>
    <source>
        <strain evidence="1">HEK616</strain>
    </source>
</reference>
<evidence type="ECO:0000313" key="1">
    <source>
        <dbReference type="EMBL" id="BDM68539.1"/>
    </source>
</evidence>
<dbReference type="RefSeq" id="WP_261952532.1">
    <property type="nucleotide sequence ID" value="NZ_AP026073.1"/>
</dbReference>
<proteinExistence type="predicted"/>
<protein>
    <submittedName>
        <fullName evidence="1">Uncharacterized protein</fullName>
    </submittedName>
</protein>
<dbReference type="EMBL" id="AP026073">
    <property type="protein sequence ID" value="BDM68539.1"/>
    <property type="molecule type" value="Genomic_DNA"/>
</dbReference>
<name>A0ABM7ZQ79_STRNI</name>
<sequence>MYRPIDEPDARPLDPARLDPAVLSALLARHGWRRRGGAAGHYARWTPPGGLGGTSLLVPHDRRFPDSAELLAEALAALSRSAAPSAREVLTGLAVPSDEVSWQREIPDGGSGAARWVAQEQLRGAARAMLVAGALGTYGRAGYYGARHKRQAEGFLGEVLVGPATAGRHLTAFVPAGGGRAAVAGLQRALHAARDATDYQRATGGMEAYDAAVELGVCHELVQALIALVRDAEGVRIAVEWSPAAGPPAGCPARPEPVEFSPGDLPALEQAARRYVRDEPSLPVRVTGAVVRLRRERPGGPGTVRLRVLTGADVVQVRVALGEEDYRIAGHAHLVGLPIRVSGRLESRGGFRRITGGRDVTPVQVDEAERDRLLKSLQENLDFFEEACGADD</sequence>
<organism evidence="1 2">
    <name type="scientific">Streptomyces nigrescens</name>
    <dbReference type="NCBI Taxonomy" id="1920"/>
    <lineage>
        <taxon>Bacteria</taxon>
        <taxon>Bacillati</taxon>
        <taxon>Actinomycetota</taxon>
        <taxon>Actinomycetes</taxon>
        <taxon>Kitasatosporales</taxon>
        <taxon>Streptomycetaceae</taxon>
        <taxon>Streptomyces</taxon>
    </lineage>
</organism>
<keyword evidence="2" id="KW-1185">Reference proteome</keyword>
<dbReference type="Proteomes" id="UP001059597">
    <property type="component" value="Chromosome"/>
</dbReference>
<accession>A0ABM7ZQ79</accession>